<feature type="non-terminal residue" evidence="1">
    <location>
        <position position="385"/>
    </location>
</feature>
<proteinExistence type="predicted"/>
<keyword evidence="2" id="KW-1185">Reference proteome</keyword>
<evidence type="ECO:0000313" key="2">
    <source>
        <dbReference type="Proteomes" id="UP000023152"/>
    </source>
</evidence>
<name>X6M4T9_RETFI</name>
<organism evidence="1 2">
    <name type="scientific">Reticulomyxa filosa</name>
    <dbReference type="NCBI Taxonomy" id="46433"/>
    <lineage>
        <taxon>Eukaryota</taxon>
        <taxon>Sar</taxon>
        <taxon>Rhizaria</taxon>
        <taxon>Retaria</taxon>
        <taxon>Foraminifera</taxon>
        <taxon>Monothalamids</taxon>
        <taxon>Reticulomyxidae</taxon>
        <taxon>Reticulomyxa</taxon>
    </lineage>
</organism>
<comment type="caution">
    <text evidence="1">The sequence shown here is derived from an EMBL/GenBank/DDBJ whole genome shotgun (WGS) entry which is preliminary data.</text>
</comment>
<feature type="non-terminal residue" evidence="1">
    <location>
        <position position="1"/>
    </location>
</feature>
<gene>
    <name evidence="1" type="ORF">RFI_28726</name>
</gene>
<evidence type="ECO:0000313" key="1">
    <source>
        <dbReference type="EMBL" id="ETO08661.1"/>
    </source>
</evidence>
<accession>X6M4T9</accession>
<dbReference type="EMBL" id="ASPP01024821">
    <property type="protein sequence ID" value="ETO08661.1"/>
    <property type="molecule type" value="Genomic_DNA"/>
</dbReference>
<dbReference type="Proteomes" id="UP000023152">
    <property type="component" value="Unassembled WGS sequence"/>
</dbReference>
<protein>
    <submittedName>
        <fullName evidence="1">Uncharacterized protein</fullName>
    </submittedName>
</protein>
<dbReference type="AlphaFoldDB" id="X6M4T9"/>
<sequence length="385" mass="44945">TSCDKQHTSYDKQFTSYDGQHTSYDKQFTSCDKQHTSYDKQPNLDFKAVITSSPACTEQIEKMKQELFRISLEQNRMNALIENLDCNKKRALQDIENFFDEIKQLLQIQKRAALYNVTHYTNEKKNELTNYLKYLQECSTRMNDYINELIFWDSNKPRVDGLTIPFCSNSLQLDQAMYDYDTSVILGLNNDKDNISCSLQQILNQKLVIVEQGSIKVEDIIIQRNDTDNPMALVYWCVDGLTIDDRSSFELEVSSCNENDNNDKWYISAMSPGANTRGVIIINDEKENKLKWGNKYIIRMKFHRFKISQTPFSENYFVYLTDNFIDSNIINAKEIKALESLLPQNYSKVKLLYRGSEYNFDAKAFRNKCNGKEQTIVIVLSELNY</sequence>
<reference evidence="1 2" key="1">
    <citation type="journal article" date="2013" name="Curr. Biol.">
        <title>The Genome of the Foraminiferan Reticulomyxa filosa.</title>
        <authorList>
            <person name="Glockner G."/>
            <person name="Hulsmann N."/>
            <person name="Schleicher M."/>
            <person name="Noegel A.A."/>
            <person name="Eichinger L."/>
            <person name="Gallinger C."/>
            <person name="Pawlowski J."/>
            <person name="Sierra R."/>
            <person name="Euteneuer U."/>
            <person name="Pillet L."/>
            <person name="Moustafa A."/>
            <person name="Platzer M."/>
            <person name="Groth M."/>
            <person name="Szafranski K."/>
            <person name="Schliwa M."/>
        </authorList>
    </citation>
    <scope>NUCLEOTIDE SEQUENCE [LARGE SCALE GENOMIC DNA]</scope>
</reference>